<comment type="similarity">
    <text evidence="2">Belongs to the acyl-CoA dehydrogenase family.</text>
</comment>
<feature type="domain" description="Acyl-CoA dehydrogenase/oxidase C-terminal" evidence="6">
    <location>
        <begin position="591"/>
        <end position="736"/>
    </location>
</feature>
<dbReference type="Proteomes" id="UP001431429">
    <property type="component" value="Unassembled WGS sequence"/>
</dbReference>
<evidence type="ECO:0000256" key="4">
    <source>
        <dbReference type="ARBA" id="ARBA00022827"/>
    </source>
</evidence>
<feature type="domain" description="Acyl-CoA dehydrogenase/oxidase N-terminal" evidence="8">
    <location>
        <begin position="7"/>
        <end position="95"/>
    </location>
</feature>
<dbReference type="InterPro" id="IPR037069">
    <property type="entry name" value="AcylCoA_DH/ox_N_sf"/>
</dbReference>
<dbReference type="SUPFAM" id="SSF47203">
    <property type="entry name" value="Acyl-CoA dehydrogenase C-terminal domain-like"/>
    <property type="match status" value="2"/>
</dbReference>
<dbReference type="InterPro" id="IPR013786">
    <property type="entry name" value="AcylCoA_DH/ox_N"/>
</dbReference>
<dbReference type="InterPro" id="IPR006091">
    <property type="entry name" value="Acyl-CoA_Oxase/DH_mid-dom"/>
</dbReference>
<accession>A0ABT0UMT9</accession>
<evidence type="ECO:0000313" key="10">
    <source>
        <dbReference type="Proteomes" id="UP001431429"/>
    </source>
</evidence>
<keyword evidence="5" id="KW-0560">Oxidoreductase</keyword>
<evidence type="ECO:0000256" key="1">
    <source>
        <dbReference type="ARBA" id="ARBA00001974"/>
    </source>
</evidence>
<evidence type="ECO:0000256" key="2">
    <source>
        <dbReference type="ARBA" id="ARBA00009347"/>
    </source>
</evidence>
<dbReference type="Gene3D" id="1.20.140.10">
    <property type="entry name" value="Butyryl-CoA Dehydrogenase, subunit A, domain 3"/>
    <property type="match status" value="2"/>
</dbReference>
<dbReference type="Pfam" id="PF02770">
    <property type="entry name" value="Acyl-CoA_dh_M"/>
    <property type="match status" value="1"/>
</dbReference>
<name>A0ABT0UMT9_9ACTN</name>
<keyword evidence="10" id="KW-1185">Reference proteome</keyword>
<evidence type="ECO:0000256" key="5">
    <source>
        <dbReference type="ARBA" id="ARBA00023002"/>
    </source>
</evidence>
<feature type="domain" description="Acyl-CoA dehydrogenase/oxidase N-terminal" evidence="8">
    <location>
        <begin position="410"/>
        <end position="481"/>
    </location>
</feature>
<keyword evidence="4" id="KW-0274">FAD</keyword>
<dbReference type="RefSeq" id="WP_250919979.1">
    <property type="nucleotide sequence ID" value="NZ_JAMQAW010000011.1"/>
</dbReference>
<dbReference type="PANTHER" id="PTHR43292:SF4">
    <property type="entry name" value="ACYL-COA DEHYDROGENASE FADE34"/>
    <property type="match status" value="1"/>
</dbReference>
<dbReference type="InterPro" id="IPR046373">
    <property type="entry name" value="Acyl-CoA_Oxase/DH_mid-dom_sf"/>
</dbReference>
<gene>
    <name evidence="9" type="ORF">NBG84_15305</name>
</gene>
<feature type="domain" description="Acyl-CoA oxidase/dehydrogenase middle" evidence="7">
    <location>
        <begin position="485"/>
        <end position="579"/>
    </location>
</feature>
<reference evidence="9" key="1">
    <citation type="submission" date="2022-06" db="EMBL/GenBank/DDBJ databases">
        <title>Genome public.</title>
        <authorList>
            <person name="Sun Q."/>
        </authorList>
    </citation>
    <scope>NUCLEOTIDE SEQUENCE</scope>
    <source>
        <strain evidence="9">CWNU-1</strain>
    </source>
</reference>
<dbReference type="Pfam" id="PF00441">
    <property type="entry name" value="Acyl-CoA_dh_1"/>
    <property type="match status" value="2"/>
</dbReference>
<dbReference type="InterPro" id="IPR009075">
    <property type="entry name" value="AcylCo_DH/oxidase_C"/>
</dbReference>
<dbReference type="SUPFAM" id="SSF56645">
    <property type="entry name" value="Acyl-CoA dehydrogenase NM domain-like"/>
    <property type="match status" value="2"/>
</dbReference>
<proteinExistence type="inferred from homology"/>
<evidence type="ECO:0000259" key="7">
    <source>
        <dbReference type="Pfam" id="PF02770"/>
    </source>
</evidence>
<feature type="domain" description="Acyl-CoA dehydrogenase/oxidase C-terminal" evidence="6">
    <location>
        <begin position="226"/>
        <end position="336"/>
    </location>
</feature>
<evidence type="ECO:0000259" key="8">
    <source>
        <dbReference type="Pfam" id="PF02771"/>
    </source>
</evidence>
<organism evidence="9 10">
    <name type="scientific">Streptomyces albipurpureus</name>
    <dbReference type="NCBI Taxonomy" id="2897419"/>
    <lineage>
        <taxon>Bacteria</taxon>
        <taxon>Bacillati</taxon>
        <taxon>Actinomycetota</taxon>
        <taxon>Actinomycetes</taxon>
        <taxon>Kitasatosporales</taxon>
        <taxon>Streptomycetaceae</taxon>
        <taxon>Streptomyces</taxon>
    </lineage>
</organism>
<dbReference type="EMBL" id="JAMQAW010000011">
    <property type="protein sequence ID" value="MCM2389641.1"/>
    <property type="molecule type" value="Genomic_DNA"/>
</dbReference>
<comment type="caution">
    <text evidence="9">The sequence shown here is derived from an EMBL/GenBank/DDBJ whole genome shotgun (WGS) entry which is preliminary data.</text>
</comment>
<dbReference type="InterPro" id="IPR009100">
    <property type="entry name" value="AcylCoA_DH/oxidase_NM_dom_sf"/>
</dbReference>
<sequence>MSIALFDEHIQLAEAAGKFANRNAPVSATRELFAALGAGGRPGHWDALVGQGLHSVHIDEEAGGGGGGVEELAVIVEQAGRALLPGPFVPTVMASAVVAGAPTGPRRSALLREFAGGALGAVLLPGNGITARRKGSGGWTLSGWTTPVLGLMSAEIIVVGVELEGRSGWFHLSPSATGLTRTAEEGVDLTRDVGRLELDDVLVSPADQIGGVDDVAAAAAVVALYSAEASGLIRWCLDTAVEYVKVREQFGKPVGSFQAVKHKAARLMITAELAAAVAWDAARSVTQDSVQQRLATAGAAVVGPGSAVDAAVEAVSLLGGIGFTWEHDVHLYWRRAISVAGQVGPHTSWSVALGKVSLITHRDFSLNLPEEDTEFRAWVAGRIEAALALPEDTPRSEGWSGGATGPRRTLLADAGLVAPHWPKPWGLGASAVQQVIVAEEFTRRGLVQPSTVIGEWALPTILAHGTDGQKERFATPTLRGETVWCQLFSEPGAGSDLAGLSTKAVKTDGGWRLDGQKVWTSSAHEADWGICLARTDRDAPKHRGISYFLVDMRSPGIEIRPLKQATGASEFNEVFMTDVFVPDDCLVGRPGEGWRLTATTLANERLSIGTTMRGPGDPARLRDLIVKGSLAAAQDDSLRVLGRAGAFEAALSALNLREALRRVSGGQPGAGSSIAKVAGALIQRENSATALALLGPEASLDVSPGGLVADQISLPNVLIGGGTVEIQLNVIAERILGLPR</sequence>
<dbReference type="Pfam" id="PF02771">
    <property type="entry name" value="Acyl-CoA_dh_N"/>
    <property type="match status" value="2"/>
</dbReference>
<evidence type="ECO:0000313" key="9">
    <source>
        <dbReference type="EMBL" id="MCM2389641.1"/>
    </source>
</evidence>
<evidence type="ECO:0000259" key="6">
    <source>
        <dbReference type="Pfam" id="PF00441"/>
    </source>
</evidence>
<protein>
    <submittedName>
        <fullName evidence="9">Acyl-CoA dehydrogenase</fullName>
    </submittedName>
</protein>
<evidence type="ECO:0000256" key="3">
    <source>
        <dbReference type="ARBA" id="ARBA00022630"/>
    </source>
</evidence>
<dbReference type="InterPro" id="IPR036250">
    <property type="entry name" value="AcylCo_DH-like_C"/>
</dbReference>
<comment type="cofactor">
    <cofactor evidence="1">
        <name>FAD</name>
        <dbReference type="ChEBI" id="CHEBI:57692"/>
    </cofactor>
</comment>
<dbReference type="PANTHER" id="PTHR43292">
    <property type="entry name" value="ACYL-COA DEHYDROGENASE"/>
    <property type="match status" value="1"/>
</dbReference>
<keyword evidence="3" id="KW-0285">Flavoprotein</keyword>
<dbReference type="Gene3D" id="1.10.540.10">
    <property type="entry name" value="Acyl-CoA dehydrogenase/oxidase, N-terminal domain"/>
    <property type="match status" value="2"/>
</dbReference>
<dbReference type="InterPro" id="IPR052161">
    <property type="entry name" value="Mycobact_Acyl-CoA_DH"/>
</dbReference>
<dbReference type="Gene3D" id="2.40.110.10">
    <property type="entry name" value="Butyryl-CoA Dehydrogenase, subunit A, domain 2"/>
    <property type="match status" value="2"/>
</dbReference>